<name>A0A2V0PBC1_9CHLO</name>
<sequence>MPLHTGFLQQHKAREIASLRRQAETFNAPSTYAKCAKLQRLANAKEQELAALQQHGDRDVRARIAAAIATLKVRPARPLGVAAAGLRLRVSCAAV</sequence>
<evidence type="ECO:0000313" key="1">
    <source>
        <dbReference type="EMBL" id="GBF97161.1"/>
    </source>
</evidence>
<organism evidence="1 2">
    <name type="scientific">Raphidocelis subcapitata</name>
    <dbReference type="NCBI Taxonomy" id="307507"/>
    <lineage>
        <taxon>Eukaryota</taxon>
        <taxon>Viridiplantae</taxon>
        <taxon>Chlorophyta</taxon>
        <taxon>core chlorophytes</taxon>
        <taxon>Chlorophyceae</taxon>
        <taxon>CS clade</taxon>
        <taxon>Sphaeropleales</taxon>
        <taxon>Selenastraceae</taxon>
        <taxon>Raphidocelis</taxon>
    </lineage>
</organism>
<keyword evidence="2" id="KW-1185">Reference proteome</keyword>
<dbReference type="InParanoid" id="A0A2V0PBC1"/>
<gene>
    <name evidence="1" type="ORF">Rsub_10348</name>
</gene>
<dbReference type="AlphaFoldDB" id="A0A2V0PBC1"/>
<evidence type="ECO:0000313" key="2">
    <source>
        <dbReference type="Proteomes" id="UP000247498"/>
    </source>
</evidence>
<proteinExistence type="predicted"/>
<dbReference type="Proteomes" id="UP000247498">
    <property type="component" value="Unassembled WGS sequence"/>
</dbReference>
<comment type="caution">
    <text evidence="1">The sequence shown here is derived from an EMBL/GenBank/DDBJ whole genome shotgun (WGS) entry which is preliminary data.</text>
</comment>
<dbReference type="EMBL" id="BDRX01000093">
    <property type="protein sequence ID" value="GBF97161.1"/>
    <property type="molecule type" value="Genomic_DNA"/>
</dbReference>
<accession>A0A2V0PBC1</accession>
<dbReference type="OrthoDB" id="512018at2759"/>
<reference evidence="1 2" key="1">
    <citation type="journal article" date="2018" name="Sci. Rep.">
        <title>Raphidocelis subcapitata (=Pseudokirchneriella subcapitata) provides an insight into genome evolution and environmental adaptations in the Sphaeropleales.</title>
        <authorList>
            <person name="Suzuki S."/>
            <person name="Yamaguchi H."/>
            <person name="Nakajima N."/>
            <person name="Kawachi M."/>
        </authorList>
    </citation>
    <scope>NUCLEOTIDE SEQUENCE [LARGE SCALE GENOMIC DNA]</scope>
    <source>
        <strain evidence="1 2">NIES-35</strain>
    </source>
</reference>
<protein>
    <submittedName>
        <fullName evidence="1">Uncharacterized protein</fullName>
    </submittedName>
</protein>